<dbReference type="Pfam" id="PF00622">
    <property type="entry name" value="SPRY"/>
    <property type="match status" value="1"/>
</dbReference>
<sequence length="546" mass="62151">MAQGGAQMDPLKFSCSICLDPLKDPVTVPCGHSYCSNCINGHWDEEQNKGIYSCPQCRKEFMQRPDLEINFMLAELVEDLKKTGLQAAAADLCSAGPEDVACDVCSGRKLKAVKSCLVCVASYCEEHLQGHYEAAPLKKHQLVEPSKKLQEKICSLLDEVKKIFCRTDQQCICYLCTMDQHRGHETVPAAAERSQKQKELEGSRLNIQQRIQEREKDVKLLQQQMFAINVSADEAVEHSEESFTQMIRLLQKRSLEVKRQLRSQQQTAVGGLKELEEKLQQEIAELKRKDVQLEQLAHTEDHTEFLHSYTSVSALSEPTHSCSIQTAPLRYFEDVAAVVSESREKFQDFLRENEEEMLLLQPQPESRADFLQYSQQITLDPNSVNRELKLSDGDRKVTCTEEDQPYSDHPDRFTEYRQVLSRESLTGRSYWEVERRRGVFVAVTYKNISRAGREKECVFGGDDKSWALDCVSDTFSFYHNNIQTPVSGPWSSRVGVYLDHRAGILSFYSVSETMTLLLRVQTSFTQPLHAGVYVCPGSSAEFLKPE</sequence>
<evidence type="ECO:0000313" key="12">
    <source>
        <dbReference type="Ensembl" id="ENSSFAP00005038724.1"/>
    </source>
</evidence>
<dbReference type="InterPro" id="IPR006574">
    <property type="entry name" value="PRY"/>
</dbReference>
<evidence type="ECO:0000259" key="8">
    <source>
        <dbReference type="PROSITE" id="PS50089"/>
    </source>
</evidence>
<dbReference type="InterPro" id="IPR058030">
    <property type="entry name" value="TRIM8/14/16/25/29/45/65_CC"/>
</dbReference>
<dbReference type="InterPro" id="IPR013083">
    <property type="entry name" value="Znf_RING/FYVE/PHD"/>
</dbReference>
<reference evidence="12" key="1">
    <citation type="submission" date="2019-06" db="EMBL/GenBank/DDBJ databases">
        <authorList>
            <consortium name="Wellcome Sanger Institute Data Sharing"/>
        </authorList>
    </citation>
    <scope>NUCLEOTIDE SEQUENCE [LARGE SCALE GENOMIC DNA]</scope>
</reference>
<evidence type="ECO:0000256" key="1">
    <source>
        <dbReference type="ARBA" id="ARBA00022588"/>
    </source>
</evidence>
<feature type="domain" description="RING-type" evidence="8">
    <location>
        <begin position="15"/>
        <end position="58"/>
    </location>
</feature>
<dbReference type="PROSITE" id="PS50089">
    <property type="entry name" value="ZF_RING_2"/>
    <property type="match status" value="1"/>
</dbReference>
<dbReference type="Pfam" id="PF13765">
    <property type="entry name" value="PRY"/>
    <property type="match status" value="1"/>
</dbReference>
<feature type="coiled-coil region" evidence="7">
    <location>
        <begin position="269"/>
        <end position="296"/>
    </location>
</feature>
<evidence type="ECO:0000256" key="4">
    <source>
        <dbReference type="ARBA" id="ARBA00022833"/>
    </source>
</evidence>
<dbReference type="SMART" id="SM00184">
    <property type="entry name" value="RING"/>
    <property type="match status" value="1"/>
</dbReference>
<dbReference type="SMART" id="SM00589">
    <property type="entry name" value="PRY"/>
    <property type="match status" value="1"/>
</dbReference>
<dbReference type="Ensembl" id="ENSSFAT00005040164.1">
    <property type="protein sequence ID" value="ENSSFAP00005038724.1"/>
    <property type="gene ID" value="ENSSFAG00005019407.1"/>
</dbReference>
<dbReference type="InterPro" id="IPR017907">
    <property type="entry name" value="Znf_RING_CS"/>
</dbReference>
<dbReference type="GO" id="GO:0005737">
    <property type="term" value="C:cytoplasm"/>
    <property type="evidence" value="ECO:0007669"/>
    <property type="project" value="UniProtKB-ARBA"/>
</dbReference>
<evidence type="ECO:0000259" key="10">
    <source>
        <dbReference type="PROSITE" id="PS50188"/>
    </source>
</evidence>
<dbReference type="CDD" id="cd19769">
    <property type="entry name" value="Bbox2_TRIM16-like"/>
    <property type="match status" value="1"/>
</dbReference>
<dbReference type="GeneID" id="115409653"/>
<dbReference type="PANTHER" id="PTHR25465:SF5">
    <property type="entry name" value="E3 UBIQUITIN_ISG15 LIGASE TRIM25-RELATED"/>
    <property type="match status" value="1"/>
</dbReference>
<dbReference type="SUPFAM" id="SSF57845">
    <property type="entry name" value="B-box zinc-binding domain"/>
    <property type="match status" value="1"/>
</dbReference>
<dbReference type="Proteomes" id="UP000472267">
    <property type="component" value="Chromosome 22"/>
</dbReference>
<evidence type="ECO:0000313" key="11">
    <source>
        <dbReference type="Ensembl" id="ENSSFAP00005002167.1"/>
    </source>
</evidence>
<dbReference type="Gene3D" id="3.30.40.10">
    <property type="entry name" value="Zinc/RING finger domain, C3HC4 (zinc finger)"/>
    <property type="match status" value="1"/>
</dbReference>
<reference evidence="12" key="2">
    <citation type="submission" date="2025-05" db="UniProtKB">
        <authorList>
            <consortium name="Ensembl"/>
        </authorList>
    </citation>
    <scope>IDENTIFICATION</scope>
</reference>
<dbReference type="Pfam" id="PF15227">
    <property type="entry name" value="zf-C3HC4_4"/>
    <property type="match status" value="1"/>
</dbReference>
<keyword evidence="7" id="KW-0175">Coiled coil</keyword>
<keyword evidence="3 6" id="KW-0863">Zinc-finger</keyword>
<dbReference type="GO" id="GO:0045087">
    <property type="term" value="P:innate immune response"/>
    <property type="evidence" value="ECO:0007669"/>
    <property type="project" value="UniProtKB-KW"/>
</dbReference>
<dbReference type="InterPro" id="IPR003879">
    <property type="entry name" value="Butyrophylin_SPRY"/>
</dbReference>
<dbReference type="Pfam" id="PF25600">
    <property type="entry name" value="TRIM_CC"/>
    <property type="match status" value="1"/>
</dbReference>
<evidence type="ECO:0000259" key="9">
    <source>
        <dbReference type="PROSITE" id="PS50119"/>
    </source>
</evidence>
<feature type="domain" description="B30.2/SPRY" evidence="10">
    <location>
        <begin position="357"/>
        <end position="546"/>
    </location>
</feature>
<keyword evidence="4" id="KW-0862">Zinc</keyword>
<dbReference type="PROSITE" id="PS00518">
    <property type="entry name" value="ZF_RING_1"/>
    <property type="match status" value="1"/>
</dbReference>
<dbReference type="InterPro" id="IPR003877">
    <property type="entry name" value="SPRY_dom"/>
</dbReference>
<dbReference type="CDD" id="cd16040">
    <property type="entry name" value="SPRY_PRY_SNTX"/>
    <property type="match status" value="1"/>
</dbReference>
<dbReference type="InterPro" id="IPR043136">
    <property type="entry name" value="B30.2/SPRY_sf"/>
</dbReference>
<dbReference type="InterPro" id="IPR001870">
    <property type="entry name" value="B30.2/SPRY"/>
</dbReference>
<dbReference type="InterPro" id="IPR013320">
    <property type="entry name" value="ConA-like_dom_sf"/>
</dbReference>
<dbReference type="GO" id="GO:0008270">
    <property type="term" value="F:zinc ion binding"/>
    <property type="evidence" value="ECO:0007669"/>
    <property type="project" value="UniProtKB-KW"/>
</dbReference>
<dbReference type="Pfam" id="PF00643">
    <property type="entry name" value="zf-B_box"/>
    <property type="match status" value="1"/>
</dbReference>
<dbReference type="PRINTS" id="PR01407">
    <property type="entry name" value="BUTYPHLNCDUF"/>
</dbReference>
<dbReference type="PROSITE" id="PS50188">
    <property type="entry name" value="B302_SPRY"/>
    <property type="match status" value="1"/>
</dbReference>
<protein>
    <submittedName>
        <fullName evidence="12">Tripartite motif-containing protein 16-like</fullName>
    </submittedName>
</protein>
<dbReference type="AlphaFoldDB" id="A0A672IC27"/>
<evidence type="ECO:0000313" key="13">
    <source>
        <dbReference type="Proteomes" id="UP000472267"/>
    </source>
</evidence>
<dbReference type="Gene3D" id="2.60.120.920">
    <property type="match status" value="1"/>
</dbReference>
<dbReference type="OMA" id="CPTECGF"/>
<dbReference type="PROSITE" id="PS50119">
    <property type="entry name" value="ZF_BBOX"/>
    <property type="match status" value="1"/>
</dbReference>
<dbReference type="PANTHER" id="PTHR25465">
    <property type="entry name" value="B-BOX DOMAIN CONTAINING"/>
    <property type="match status" value="1"/>
</dbReference>
<keyword evidence="1" id="KW-0399">Innate immunity</keyword>
<dbReference type="SMART" id="SM00336">
    <property type="entry name" value="BBOX"/>
    <property type="match status" value="1"/>
</dbReference>
<evidence type="ECO:0000256" key="2">
    <source>
        <dbReference type="ARBA" id="ARBA00022723"/>
    </source>
</evidence>
<accession>A0A672IC27</accession>
<evidence type="ECO:0000256" key="6">
    <source>
        <dbReference type="PROSITE-ProRule" id="PRU00024"/>
    </source>
</evidence>
<proteinExistence type="predicted"/>
<dbReference type="Gene3D" id="3.30.160.60">
    <property type="entry name" value="Classic Zinc Finger"/>
    <property type="match status" value="1"/>
</dbReference>
<keyword evidence="13" id="KW-1185">Reference proteome</keyword>
<gene>
    <name evidence="12" type="primary">LOC115409653</name>
    <name evidence="11" type="synonym">LOC115408994</name>
</gene>
<evidence type="ECO:0000256" key="7">
    <source>
        <dbReference type="SAM" id="Coils"/>
    </source>
</evidence>
<dbReference type="InterPro" id="IPR000315">
    <property type="entry name" value="Znf_B-box"/>
</dbReference>
<dbReference type="InterPro" id="IPR051051">
    <property type="entry name" value="E3_ubiq-ligase_TRIM/RNF"/>
</dbReference>
<dbReference type="RefSeq" id="XP_029976771.1">
    <property type="nucleotide sequence ID" value="XM_030120911.1"/>
</dbReference>
<dbReference type="SUPFAM" id="SSF49899">
    <property type="entry name" value="Concanavalin A-like lectins/glucanases"/>
    <property type="match status" value="1"/>
</dbReference>
<feature type="domain" description="B box-type" evidence="9">
    <location>
        <begin position="149"/>
        <end position="189"/>
    </location>
</feature>
<evidence type="ECO:0000256" key="3">
    <source>
        <dbReference type="ARBA" id="ARBA00022771"/>
    </source>
</evidence>
<keyword evidence="5" id="KW-0391">Immunity</keyword>
<dbReference type="SUPFAM" id="SSF57850">
    <property type="entry name" value="RING/U-box"/>
    <property type="match status" value="1"/>
</dbReference>
<keyword evidence="2" id="KW-0479">Metal-binding</keyword>
<dbReference type="Gene3D" id="4.10.830.40">
    <property type="match status" value="1"/>
</dbReference>
<dbReference type="Ensembl" id="ENSSFAT00005002310.1">
    <property type="protein sequence ID" value="ENSSFAP00005002167.1"/>
    <property type="gene ID" value="ENSSFAG00005001505.1"/>
</dbReference>
<dbReference type="InterPro" id="IPR001841">
    <property type="entry name" value="Znf_RING"/>
</dbReference>
<organism evidence="12 13">
    <name type="scientific">Salarias fasciatus</name>
    <name type="common">Jewelled blenny</name>
    <name type="synonym">Blennius fasciatus</name>
    <dbReference type="NCBI Taxonomy" id="181472"/>
    <lineage>
        <taxon>Eukaryota</taxon>
        <taxon>Metazoa</taxon>
        <taxon>Chordata</taxon>
        <taxon>Craniata</taxon>
        <taxon>Vertebrata</taxon>
        <taxon>Euteleostomi</taxon>
        <taxon>Actinopterygii</taxon>
        <taxon>Neopterygii</taxon>
        <taxon>Teleostei</taxon>
        <taxon>Neoteleostei</taxon>
        <taxon>Acanthomorphata</taxon>
        <taxon>Ovalentaria</taxon>
        <taxon>Blenniimorphae</taxon>
        <taxon>Blenniiformes</taxon>
        <taxon>Blennioidei</taxon>
        <taxon>Blenniidae</taxon>
        <taxon>Salariinae</taxon>
        <taxon>Salarias</taxon>
    </lineage>
</organism>
<name>A0A672IC27_SALFA</name>
<evidence type="ECO:0000256" key="5">
    <source>
        <dbReference type="ARBA" id="ARBA00022859"/>
    </source>
</evidence>
<dbReference type="OrthoDB" id="6270329at2759"/>